<evidence type="ECO:0000256" key="1">
    <source>
        <dbReference type="SAM" id="MobiDB-lite"/>
    </source>
</evidence>
<reference evidence="3" key="1">
    <citation type="submission" date="2023-10" db="EMBL/GenBank/DDBJ databases">
        <title>Genome assembly of Pristionchus species.</title>
        <authorList>
            <person name="Yoshida K."/>
            <person name="Sommer R.J."/>
        </authorList>
    </citation>
    <scope>NUCLEOTIDE SEQUENCE</scope>
    <source>
        <strain evidence="3">RS0144</strain>
    </source>
</reference>
<comment type="caution">
    <text evidence="3">The sequence shown here is derived from an EMBL/GenBank/DDBJ whole genome shotgun (WGS) entry which is preliminary data.</text>
</comment>
<feature type="compositionally biased region" description="Basic and acidic residues" evidence="1">
    <location>
        <begin position="312"/>
        <end position="354"/>
    </location>
</feature>
<dbReference type="Proteomes" id="UP001432027">
    <property type="component" value="Unassembled WGS sequence"/>
</dbReference>
<feature type="signal peptide" evidence="2">
    <location>
        <begin position="1"/>
        <end position="16"/>
    </location>
</feature>
<feature type="compositionally biased region" description="Pro residues" evidence="1">
    <location>
        <begin position="82"/>
        <end position="92"/>
    </location>
</feature>
<feature type="region of interest" description="Disordered" evidence="1">
    <location>
        <begin position="38"/>
        <end position="136"/>
    </location>
</feature>
<feature type="compositionally biased region" description="Low complexity" evidence="1">
    <location>
        <begin position="93"/>
        <end position="117"/>
    </location>
</feature>
<sequence length="389" mass="45094">MRRFIVCAATIWVAQCASQSGEDRRMFVARAIRRSPTHEDFGAGLPMARGLRPKTKKPTPATTPPPITTAAPPVPQQQSVPRPAPTARPNYPPQGYQQQQQGYPPQGYQYPPNYPYYAQSRPQQQQPPPPQQQQYFNPFMPFSPYQQGQPMMVPVPVPVPMPSLLGMTNLMQPFEATSRKSYYKKSHGRRHHYATLMPQEQQEEKRSPTQEEIDVIDRNEVRRAPARRHQQQFFDDDYSEEEASTAATLFPTLPTMVPPMKLPTLPPFTLPPSFEKLLGITTPKPQKEKRRKEKRRREYEDEEEYQPVKRRRLEEDNFESRPHGRSLAVEEERGRKDPFDLMEAFEDKKEEKSSQESAPSVADRLMRKSFSSKKNEGEGEEDWLVPFRK</sequence>
<evidence type="ECO:0000313" key="4">
    <source>
        <dbReference type="Proteomes" id="UP001432027"/>
    </source>
</evidence>
<accession>A0AAV5SUM0</accession>
<keyword evidence="2" id="KW-0732">Signal</keyword>
<feature type="region of interest" description="Disordered" evidence="1">
    <location>
        <begin position="275"/>
        <end position="389"/>
    </location>
</feature>
<protein>
    <submittedName>
        <fullName evidence="3">Uncharacterized protein</fullName>
    </submittedName>
</protein>
<evidence type="ECO:0000313" key="3">
    <source>
        <dbReference type="EMBL" id="GMS83904.1"/>
    </source>
</evidence>
<name>A0AAV5SUM0_9BILA</name>
<feature type="chain" id="PRO_5043831645" evidence="2">
    <location>
        <begin position="17"/>
        <end position="389"/>
    </location>
</feature>
<feature type="compositionally biased region" description="Pro residues" evidence="1">
    <location>
        <begin position="61"/>
        <end position="75"/>
    </location>
</feature>
<proteinExistence type="predicted"/>
<dbReference type="EMBL" id="BTSX01000002">
    <property type="protein sequence ID" value="GMS83904.1"/>
    <property type="molecule type" value="Genomic_DNA"/>
</dbReference>
<organism evidence="3 4">
    <name type="scientific">Pristionchus entomophagus</name>
    <dbReference type="NCBI Taxonomy" id="358040"/>
    <lineage>
        <taxon>Eukaryota</taxon>
        <taxon>Metazoa</taxon>
        <taxon>Ecdysozoa</taxon>
        <taxon>Nematoda</taxon>
        <taxon>Chromadorea</taxon>
        <taxon>Rhabditida</taxon>
        <taxon>Rhabditina</taxon>
        <taxon>Diplogasteromorpha</taxon>
        <taxon>Diplogasteroidea</taxon>
        <taxon>Neodiplogasteridae</taxon>
        <taxon>Pristionchus</taxon>
    </lineage>
</organism>
<dbReference type="AlphaFoldDB" id="A0AAV5SUM0"/>
<evidence type="ECO:0000256" key="2">
    <source>
        <dbReference type="SAM" id="SignalP"/>
    </source>
</evidence>
<gene>
    <name evidence="3" type="ORF">PENTCL1PPCAC_6079</name>
</gene>
<keyword evidence="4" id="KW-1185">Reference proteome</keyword>